<proteinExistence type="predicted"/>
<dbReference type="EMBL" id="VSSQ01011233">
    <property type="protein sequence ID" value="MPM46331.1"/>
    <property type="molecule type" value="Genomic_DNA"/>
</dbReference>
<gene>
    <name evidence="1" type="ORF">SDC9_93029</name>
</gene>
<name>A0A645A256_9ZZZZ</name>
<evidence type="ECO:0000313" key="1">
    <source>
        <dbReference type="EMBL" id="MPM46331.1"/>
    </source>
</evidence>
<comment type="caution">
    <text evidence="1">The sequence shown here is derived from an EMBL/GenBank/DDBJ whole genome shotgun (WGS) entry which is preliminary data.</text>
</comment>
<accession>A0A645A256</accession>
<dbReference type="AlphaFoldDB" id="A0A645A256"/>
<protein>
    <submittedName>
        <fullName evidence="1">Uncharacterized protein</fullName>
    </submittedName>
</protein>
<reference evidence="1" key="1">
    <citation type="submission" date="2019-08" db="EMBL/GenBank/DDBJ databases">
        <authorList>
            <person name="Kucharzyk K."/>
            <person name="Murdoch R.W."/>
            <person name="Higgins S."/>
            <person name="Loffler F."/>
        </authorList>
    </citation>
    <scope>NUCLEOTIDE SEQUENCE</scope>
</reference>
<organism evidence="1">
    <name type="scientific">bioreactor metagenome</name>
    <dbReference type="NCBI Taxonomy" id="1076179"/>
    <lineage>
        <taxon>unclassified sequences</taxon>
        <taxon>metagenomes</taxon>
        <taxon>ecological metagenomes</taxon>
    </lineage>
</organism>
<sequence length="179" mass="19847">MKLKQLGGAAVDAVDFGRDAPDRTIQEGSDQVWKVHLRLRLSQHRAACYHLHRVTRQYLGIGESEGHGALFYPDNGARINARARLHRIRATNHGAGLFGNGHLHLFIQRQEHQASVALHDLPDGFARGSIDGLHPPRHAGRHGFCIALLCGQGEDLAVQRRDAGFKGLDRLLDLITVQR</sequence>